<protein>
    <submittedName>
        <fullName evidence="3">Glyoxalase I</fullName>
    </submittedName>
</protein>
<proteinExistence type="predicted"/>
<evidence type="ECO:0000256" key="1">
    <source>
        <dbReference type="ARBA" id="ARBA00022723"/>
    </source>
</evidence>
<dbReference type="InterPro" id="IPR004360">
    <property type="entry name" value="Glyas_Fos-R_dOase_dom"/>
</dbReference>
<keyword evidence="1" id="KW-0479">Metal-binding</keyword>
<dbReference type="EMBL" id="UASJ01000001">
    <property type="protein sequence ID" value="SQB64114.1"/>
    <property type="molecule type" value="Genomic_DNA"/>
</dbReference>
<dbReference type="PROSITE" id="PS51819">
    <property type="entry name" value="VOC"/>
    <property type="match status" value="1"/>
</dbReference>
<evidence type="ECO:0000259" key="2">
    <source>
        <dbReference type="PROSITE" id="PS51819"/>
    </source>
</evidence>
<dbReference type="PANTHER" id="PTHR43048:SF3">
    <property type="entry name" value="METHYLMALONYL-COA EPIMERASE, MITOCHONDRIAL"/>
    <property type="match status" value="1"/>
</dbReference>
<gene>
    <name evidence="3" type="ORF">NCTC11820_00445</name>
</gene>
<evidence type="ECO:0000313" key="3">
    <source>
        <dbReference type="EMBL" id="SQB64114.1"/>
    </source>
</evidence>
<dbReference type="Gene3D" id="3.10.180.10">
    <property type="entry name" value="2,3-Dihydroxybiphenyl 1,2-Dioxygenase, domain 1"/>
    <property type="match status" value="1"/>
</dbReference>
<dbReference type="GO" id="GO:0046872">
    <property type="term" value="F:metal ion binding"/>
    <property type="evidence" value="ECO:0007669"/>
    <property type="project" value="UniProtKB-KW"/>
</dbReference>
<dbReference type="AlphaFoldDB" id="A0A2X2YJ27"/>
<dbReference type="PANTHER" id="PTHR43048">
    <property type="entry name" value="METHYLMALONYL-COA EPIMERASE"/>
    <property type="match status" value="1"/>
</dbReference>
<dbReference type="GO" id="GO:0046491">
    <property type="term" value="P:L-methylmalonyl-CoA metabolic process"/>
    <property type="evidence" value="ECO:0007669"/>
    <property type="project" value="TreeGrafter"/>
</dbReference>
<sequence length="243" mass="27694">MRSKAAKTVSCKRRFMKTTCRKATKLGALVLLGYGVKLAVDNALELKKLGKEEFLERKQRECRNKMNSIGINWGLGHVGVTVANFERAVQWYDRVFGLKLMNYLEITGDDLKPVERLYHVEGIKRVRLGFMCSRSGNILELFEFDPPVVTDERETWNRPGYSHIAFHVSNVPGWVNRLRREGAEFMNEPVHSSGADWAFFRDPDGNLVELIDLHAARLGLGRLGVLIGTVMKHTALKGFYRKV</sequence>
<organism evidence="3 4">
    <name type="scientific">Mobiluncus curtisii</name>
    <dbReference type="NCBI Taxonomy" id="2051"/>
    <lineage>
        <taxon>Bacteria</taxon>
        <taxon>Bacillati</taxon>
        <taxon>Actinomycetota</taxon>
        <taxon>Actinomycetes</taxon>
        <taxon>Actinomycetales</taxon>
        <taxon>Actinomycetaceae</taxon>
        <taxon>Mobiluncus</taxon>
    </lineage>
</organism>
<accession>A0A2X2YJ27</accession>
<dbReference type="Pfam" id="PF00903">
    <property type="entry name" value="Glyoxalase"/>
    <property type="match status" value="1"/>
</dbReference>
<dbReference type="InterPro" id="IPR051785">
    <property type="entry name" value="MMCE/EMCE_epimerase"/>
</dbReference>
<feature type="domain" description="VOC" evidence="2">
    <location>
        <begin position="74"/>
        <end position="213"/>
    </location>
</feature>
<dbReference type="Proteomes" id="UP000250245">
    <property type="component" value="Unassembled WGS sequence"/>
</dbReference>
<evidence type="ECO:0000313" key="4">
    <source>
        <dbReference type="Proteomes" id="UP000250245"/>
    </source>
</evidence>
<dbReference type="InterPro" id="IPR037523">
    <property type="entry name" value="VOC_core"/>
</dbReference>
<dbReference type="SUPFAM" id="SSF54593">
    <property type="entry name" value="Glyoxalase/Bleomycin resistance protein/Dihydroxybiphenyl dioxygenase"/>
    <property type="match status" value="1"/>
</dbReference>
<dbReference type="InterPro" id="IPR029068">
    <property type="entry name" value="Glyas_Bleomycin-R_OHBP_Dase"/>
</dbReference>
<reference evidence="3 4" key="1">
    <citation type="submission" date="2018-06" db="EMBL/GenBank/DDBJ databases">
        <authorList>
            <consortium name="Pathogen Informatics"/>
            <person name="Doyle S."/>
        </authorList>
    </citation>
    <scope>NUCLEOTIDE SEQUENCE [LARGE SCALE GENOMIC DNA]</scope>
    <source>
        <strain evidence="3 4">NCTC11820</strain>
    </source>
</reference>
<dbReference type="GO" id="GO:0004493">
    <property type="term" value="F:methylmalonyl-CoA epimerase activity"/>
    <property type="evidence" value="ECO:0007669"/>
    <property type="project" value="TreeGrafter"/>
</dbReference>
<name>A0A2X2YJ27_9ACTO</name>